<feature type="compositionally biased region" description="Basic and acidic residues" evidence="1">
    <location>
        <begin position="88"/>
        <end position="97"/>
    </location>
</feature>
<sequence length="112" mass="12787">PNQDAYFWGIVKNGTDYLQLTERGLSLAGTPTQIRLTGYQLPSLFSDDTTNSEIDPEFIIAYSVYMLLTAHAKSSRLDVTDRSAKAKEWKDVMDRTRRNTRSNYDGSTKWSQ</sequence>
<name>A0A0F9C9T9_9ZZZZ</name>
<feature type="region of interest" description="Disordered" evidence="1">
    <location>
        <begin position="88"/>
        <end position="112"/>
    </location>
</feature>
<evidence type="ECO:0000313" key="2">
    <source>
        <dbReference type="EMBL" id="KKL45904.1"/>
    </source>
</evidence>
<proteinExistence type="predicted"/>
<reference evidence="2" key="1">
    <citation type="journal article" date="2015" name="Nature">
        <title>Complex archaea that bridge the gap between prokaryotes and eukaryotes.</title>
        <authorList>
            <person name="Spang A."/>
            <person name="Saw J.H."/>
            <person name="Jorgensen S.L."/>
            <person name="Zaremba-Niedzwiedzka K."/>
            <person name="Martijn J."/>
            <person name="Lind A.E."/>
            <person name="van Eijk R."/>
            <person name="Schleper C."/>
            <person name="Guy L."/>
            <person name="Ettema T.J."/>
        </authorList>
    </citation>
    <scope>NUCLEOTIDE SEQUENCE</scope>
</reference>
<dbReference type="EMBL" id="LAZR01034222">
    <property type="protein sequence ID" value="KKL45904.1"/>
    <property type="molecule type" value="Genomic_DNA"/>
</dbReference>
<comment type="caution">
    <text evidence="2">The sequence shown here is derived from an EMBL/GenBank/DDBJ whole genome shotgun (WGS) entry which is preliminary data.</text>
</comment>
<evidence type="ECO:0000256" key="1">
    <source>
        <dbReference type="SAM" id="MobiDB-lite"/>
    </source>
</evidence>
<gene>
    <name evidence="2" type="ORF">LCGC14_2350980</name>
</gene>
<feature type="compositionally biased region" description="Polar residues" evidence="1">
    <location>
        <begin position="101"/>
        <end position="112"/>
    </location>
</feature>
<organism evidence="2">
    <name type="scientific">marine sediment metagenome</name>
    <dbReference type="NCBI Taxonomy" id="412755"/>
    <lineage>
        <taxon>unclassified sequences</taxon>
        <taxon>metagenomes</taxon>
        <taxon>ecological metagenomes</taxon>
    </lineage>
</organism>
<dbReference type="AlphaFoldDB" id="A0A0F9C9T9"/>
<feature type="non-terminal residue" evidence="2">
    <location>
        <position position="1"/>
    </location>
</feature>
<accession>A0A0F9C9T9</accession>
<protein>
    <submittedName>
        <fullName evidence="2">Uncharacterized protein</fullName>
    </submittedName>
</protein>